<sequence length="255" mass="29814">MEHQKIIIFIFEINEHFLCGSPRPNGIHPGGHPTKRIVRRGGQTKNIRMKKWMTIFCFIVYHSAFTQGVAKELYFEPGFAAGAGVSKVFAEVNYIPLQTTKKSIFGRIRKLIVSDQYFIIWDADTNFIYFFDKTGKFIKKYRPPNCTIKTIQLDKRRNAIFISGSNKNFDFSPAEIEKMMEDPTNASFARFTWSAYYDLADIQNEKVQRVKDFSLSLVSPTIYVNNWWAYSYIYSNRKFADTKDYELKVYDGKKI</sequence>
<evidence type="ECO:0000313" key="2">
    <source>
        <dbReference type="Proteomes" id="UP001202248"/>
    </source>
</evidence>
<proteinExistence type="predicted"/>
<reference evidence="1 2" key="1">
    <citation type="submission" date="2022-02" db="EMBL/GenBank/DDBJ databases">
        <authorList>
            <person name="Min J."/>
        </authorList>
    </citation>
    <scope>NUCLEOTIDE SEQUENCE [LARGE SCALE GENOMIC DNA]</scope>
    <source>
        <strain evidence="1 2">GR10-1</strain>
    </source>
</reference>
<gene>
    <name evidence="1" type="ORF">MKP09_22170</name>
</gene>
<accession>A0ABS9SPY1</accession>
<dbReference type="Pfam" id="PF17170">
    <property type="entry name" value="DUF5128"/>
    <property type="match status" value="1"/>
</dbReference>
<name>A0ABS9SPY1_9BACT</name>
<dbReference type="Proteomes" id="UP001202248">
    <property type="component" value="Unassembled WGS sequence"/>
</dbReference>
<keyword evidence="2" id="KW-1185">Reference proteome</keyword>
<dbReference type="RefSeq" id="WP_240832579.1">
    <property type="nucleotide sequence ID" value="NZ_JAKWBL010000004.1"/>
</dbReference>
<organism evidence="1 2">
    <name type="scientific">Niabella ginsengisoli</name>
    <dbReference type="NCBI Taxonomy" id="522298"/>
    <lineage>
        <taxon>Bacteria</taxon>
        <taxon>Pseudomonadati</taxon>
        <taxon>Bacteroidota</taxon>
        <taxon>Chitinophagia</taxon>
        <taxon>Chitinophagales</taxon>
        <taxon>Chitinophagaceae</taxon>
        <taxon>Niabella</taxon>
    </lineage>
</organism>
<comment type="caution">
    <text evidence="1">The sequence shown here is derived from an EMBL/GenBank/DDBJ whole genome shotgun (WGS) entry which is preliminary data.</text>
</comment>
<protein>
    <submittedName>
        <fullName evidence="1">6-bladed beta-propeller</fullName>
    </submittedName>
</protein>
<evidence type="ECO:0000313" key="1">
    <source>
        <dbReference type="EMBL" id="MCH5600427.1"/>
    </source>
</evidence>
<dbReference type="EMBL" id="JAKWBL010000004">
    <property type="protein sequence ID" value="MCH5600427.1"/>
    <property type="molecule type" value="Genomic_DNA"/>
</dbReference>